<evidence type="ECO:0008006" key="3">
    <source>
        <dbReference type="Google" id="ProtNLM"/>
    </source>
</evidence>
<accession>A0A2I7N6X2</accession>
<name>A0A2I7N6X2_9NEIS</name>
<protein>
    <recommendedName>
        <fullName evidence="3">DUF2844 domain-containing protein</fullName>
    </recommendedName>
</protein>
<dbReference type="EMBL" id="CP024847">
    <property type="protein sequence ID" value="AUR52191.1"/>
    <property type="molecule type" value="Genomic_DNA"/>
</dbReference>
<dbReference type="Proteomes" id="UP000236655">
    <property type="component" value="Chromosome"/>
</dbReference>
<dbReference type="InterPro" id="IPR021267">
    <property type="entry name" value="DUF2844"/>
</dbReference>
<reference evidence="2" key="1">
    <citation type="submission" date="2017-11" db="EMBL/GenBank/DDBJ databases">
        <authorList>
            <person name="Chan K.G."/>
            <person name="Lee L.S."/>
        </authorList>
    </citation>
    <scope>NUCLEOTIDE SEQUENCE [LARGE SCALE GENOMIC DNA]</scope>
    <source>
        <strain evidence="2">DSM 100970</strain>
    </source>
</reference>
<gene>
    <name evidence="1" type="ORF">CUN60_07730</name>
</gene>
<evidence type="ECO:0000313" key="1">
    <source>
        <dbReference type="EMBL" id="AUR52191.1"/>
    </source>
</evidence>
<sequence>MPTSRKIIQMKAKLLKVSVLTLIISITPLVAWATLGEDSSSIMNDANALNAKVSQATDYSVAGANSSTPYQTNILETANGITIKQFVYNGKVFAVAWHGSHVPDQNQLFGKYFATLQNATPSYKSVSARQVNSNDFVSATNGWMGHYEGKALIPSLAPANVSINNVK</sequence>
<organism evidence="1 2">
    <name type="scientific">Aquella oligotrophica</name>
    <dbReference type="NCBI Taxonomy" id="2067065"/>
    <lineage>
        <taxon>Bacteria</taxon>
        <taxon>Pseudomonadati</taxon>
        <taxon>Pseudomonadota</taxon>
        <taxon>Betaproteobacteria</taxon>
        <taxon>Neisseriales</taxon>
        <taxon>Neisseriaceae</taxon>
        <taxon>Aquella</taxon>
    </lineage>
</organism>
<dbReference type="KEGG" id="nba:CUN60_07730"/>
<proteinExistence type="predicted"/>
<evidence type="ECO:0000313" key="2">
    <source>
        <dbReference type="Proteomes" id="UP000236655"/>
    </source>
</evidence>
<dbReference type="AlphaFoldDB" id="A0A2I7N6X2"/>
<dbReference type="Pfam" id="PF11005">
    <property type="entry name" value="DUF2844"/>
    <property type="match status" value="1"/>
</dbReference>
<keyword evidence="2" id="KW-1185">Reference proteome</keyword>